<evidence type="ECO:0000313" key="1">
    <source>
        <dbReference type="Proteomes" id="UP000887565"/>
    </source>
</evidence>
<evidence type="ECO:0000313" key="2">
    <source>
        <dbReference type="WBParaSite" id="nRc.2.0.1.t18336-RA"/>
    </source>
</evidence>
<organism evidence="1 2">
    <name type="scientific">Romanomermis culicivorax</name>
    <name type="common">Nematode worm</name>
    <dbReference type="NCBI Taxonomy" id="13658"/>
    <lineage>
        <taxon>Eukaryota</taxon>
        <taxon>Metazoa</taxon>
        <taxon>Ecdysozoa</taxon>
        <taxon>Nematoda</taxon>
        <taxon>Enoplea</taxon>
        <taxon>Dorylaimia</taxon>
        <taxon>Mermithida</taxon>
        <taxon>Mermithoidea</taxon>
        <taxon>Mermithidae</taxon>
        <taxon>Romanomermis</taxon>
    </lineage>
</organism>
<dbReference type="AlphaFoldDB" id="A0A915IY35"/>
<proteinExistence type="predicted"/>
<reference evidence="2" key="1">
    <citation type="submission" date="2022-11" db="UniProtKB">
        <authorList>
            <consortium name="WormBaseParasite"/>
        </authorList>
    </citation>
    <scope>IDENTIFICATION</scope>
</reference>
<accession>A0A915IY35</accession>
<sequence>MKFSPDLEFYRKRSGKGAATDREISVRAEKWENDAPLDSTALFSWPKHQHRRFKKNKIRDLLECRMSSSVVNTT</sequence>
<keyword evidence="1" id="KW-1185">Reference proteome</keyword>
<name>A0A915IY35_ROMCU</name>
<dbReference type="WBParaSite" id="nRc.2.0.1.t18336-RA">
    <property type="protein sequence ID" value="nRc.2.0.1.t18336-RA"/>
    <property type="gene ID" value="nRc.2.0.1.g18336"/>
</dbReference>
<protein>
    <submittedName>
        <fullName evidence="2">Uncharacterized protein</fullName>
    </submittedName>
</protein>
<dbReference type="Proteomes" id="UP000887565">
    <property type="component" value="Unplaced"/>
</dbReference>